<accession>A0AAW1L3M9</accession>
<evidence type="ECO:0000256" key="15">
    <source>
        <dbReference type="ARBA" id="ARBA00023180"/>
    </source>
</evidence>
<dbReference type="GO" id="GO:0005890">
    <property type="term" value="C:sodium:potassium-exchanging ATPase complex"/>
    <property type="evidence" value="ECO:0007669"/>
    <property type="project" value="InterPro"/>
</dbReference>
<comment type="subcellular location">
    <subcellularLocation>
        <location evidence="1">Cell membrane</location>
        <topology evidence="1">Single-pass type II membrane protein</topology>
    </subcellularLocation>
</comment>
<keyword evidence="19" id="KW-1185">Reference proteome</keyword>
<keyword evidence="15" id="KW-0325">Glycoprotein</keyword>
<dbReference type="Proteomes" id="UP001458880">
    <property type="component" value="Unassembled WGS sequence"/>
</dbReference>
<dbReference type="AlphaFoldDB" id="A0AAW1L3M9"/>
<proteinExistence type="inferred from homology"/>
<organism evidence="18 19">
    <name type="scientific">Popillia japonica</name>
    <name type="common">Japanese beetle</name>
    <dbReference type="NCBI Taxonomy" id="7064"/>
    <lineage>
        <taxon>Eukaryota</taxon>
        <taxon>Metazoa</taxon>
        <taxon>Ecdysozoa</taxon>
        <taxon>Arthropoda</taxon>
        <taxon>Hexapoda</taxon>
        <taxon>Insecta</taxon>
        <taxon>Pterygota</taxon>
        <taxon>Neoptera</taxon>
        <taxon>Endopterygota</taxon>
        <taxon>Coleoptera</taxon>
        <taxon>Polyphaga</taxon>
        <taxon>Scarabaeiformia</taxon>
        <taxon>Scarabaeidae</taxon>
        <taxon>Rutelinae</taxon>
        <taxon>Popillia</taxon>
    </lineage>
</organism>
<dbReference type="Pfam" id="PF00287">
    <property type="entry name" value="Na_K-ATPase"/>
    <property type="match status" value="1"/>
</dbReference>
<evidence type="ECO:0000313" key="19">
    <source>
        <dbReference type="Proteomes" id="UP001458880"/>
    </source>
</evidence>
<sequence length="251" mass="28651">MLAVFYQTLDAKQPKWQLESSLIGSNPGLGFRPMPPESNVESTLVWYKSNDQSNVAYWVEELNNFLKIYEDTKAAHPSNFVSCDQGMSPEEGKVCEMEKITQICLPENSFNYNSTEGGPCIFLKLNKIFGWKPQYYNAGNLPDKMPDDLKDHIKKEDGTKAANTVWVSCEGESPADIENIGPRSYYPTRGFPGQFFPFQNDEGYVSPYVAVHFEKPRRHVLINIECKAWAINVHHDRADRRGSVHFELMVD</sequence>
<evidence type="ECO:0000256" key="8">
    <source>
        <dbReference type="ARBA" id="ARBA00022958"/>
    </source>
</evidence>
<evidence type="ECO:0000313" key="18">
    <source>
        <dbReference type="EMBL" id="KAK9727728.1"/>
    </source>
</evidence>
<keyword evidence="13" id="KW-0472">Membrane</keyword>
<evidence type="ECO:0000256" key="14">
    <source>
        <dbReference type="ARBA" id="ARBA00023157"/>
    </source>
</evidence>
<evidence type="ECO:0000256" key="2">
    <source>
        <dbReference type="ARBA" id="ARBA00005876"/>
    </source>
</evidence>
<evidence type="ECO:0000256" key="3">
    <source>
        <dbReference type="ARBA" id="ARBA00022448"/>
    </source>
</evidence>
<dbReference type="PANTHER" id="PTHR11523">
    <property type="entry name" value="SODIUM/POTASSIUM-DEPENDENT ATPASE BETA SUBUNIT"/>
    <property type="match status" value="1"/>
</dbReference>
<comment type="similarity">
    <text evidence="2">Belongs to the X(+)/potassium ATPases subunit beta family.</text>
</comment>
<keyword evidence="11" id="KW-0915">Sodium</keyword>
<evidence type="ECO:0000256" key="4">
    <source>
        <dbReference type="ARBA" id="ARBA00022475"/>
    </source>
</evidence>
<comment type="caution">
    <text evidence="18">The sequence shown here is derived from an EMBL/GenBank/DDBJ whole genome shotgun (WGS) entry which is preliminary data.</text>
</comment>
<evidence type="ECO:0000256" key="5">
    <source>
        <dbReference type="ARBA" id="ARBA00022538"/>
    </source>
</evidence>
<comment type="function">
    <text evidence="17">This is the non-catalytic component of the active enzyme, which catalyzes the hydrolysis of ATP coupled with the exchange of Na(+) and K(+) ions across the plasma membrane. The beta subunit regulates, through assembly of alpha/beta heterodimers, the number of sodium pumps transported to the plasma membrane.</text>
</comment>
<keyword evidence="8" id="KW-0630">Potassium</keyword>
<keyword evidence="9" id="KW-0735">Signal-anchor</keyword>
<keyword evidence="14" id="KW-1015">Disulfide bond</keyword>
<keyword evidence="16" id="KW-0739">Sodium transport</keyword>
<evidence type="ECO:0000256" key="1">
    <source>
        <dbReference type="ARBA" id="ARBA00004401"/>
    </source>
</evidence>
<dbReference type="InterPro" id="IPR000402">
    <property type="entry name" value="Na/K_ATPase_sub_beta"/>
</dbReference>
<dbReference type="GO" id="GO:0036376">
    <property type="term" value="P:sodium ion export across plasma membrane"/>
    <property type="evidence" value="ECO:0007669"/>
    <property type="project" value="TreeGrafter"/>
</dbReference>
<evidence type="ECO:0000256" key="9">
    <source>
        <dbReference type="ARBA" id="ARBA00022968"/>
    </source>
</evidence>
<keyword evidence="10" id="KW-1133">Transmembrane helix</keyword>
<evidence type="ECO:0000256" key="6">
    <source>
        <dbReference type="ARBA" id="ARBA00022607"/>
    </source>
</evidence>
<evidence type="ECO:0000256" key="10">
    <source>
        <dbReference type="ARBA" id="ARBA00022989"/>
    </source>
</evidence>
<keyword evidence="6" id="KW-0740">Sodium/potassium transport</keyword>
<reference evidence="18 19" key="1">
    <citation type="journal article" date="2024" name="BMC Genomics">
        <title>De novo assembly and annotation of Popillia japonica's genome with initial clues to its potential as an invasive pest.</title>
        <authorList>
            <person name="Cucini C."/>
            <person name="Boschi S."/>
            <person name="Funari R."/>
            <person name="Cardaioli E."/>
            <person name="Iannotti N."/>
            <person name="Marturano G."/>
            <person name="Paoli F."/>
            <person name="Bruttini M."/>
            <person name="Carapelli A."/>
            <person name="Frati F."/>
            <person name="Nardi F."/>
        </authorList>
    </citation>
    <scope>NUCLEOTIDE SEQUENCE [LARGE SCALE GENOMIC DNA]</scope>
    <source>
        <strain evidence="18">DMR45628</strain>
    </source>
</reference>
<dbReference type="Gene3D" id="2.60.40.1660">
    <property type="entry name" value="Na, k-atpase alpha subunit"/>
    <property type="match status" value="1"/>
</dbReference>
<keyword evidence="3" id="KW-0813">Transport</keyword>
<evidence type="ECO:0000256" key="13">
    <source>
        <dbReference type="ARBA" id="ARBA00023136"/>
    </source>
</evidence>
<evidence type="ECO:0000256" key="7">
    <source>
        <dbReference type="ARBA" id="ARBA00022692"/>
    </source>
</evidence>
<keyword evidence="12" id="KW-0406">Ion transport</keyword>
<evidence type="ECO:0000256" key="12">
    <source>
        <dbReference type="ARBA" id="ARBA00023065"/>
    </source>
</evidence>
<dbReference type="GO" id="GO:0030007">
    <property type="term" value="P:intracellular potassium ion homeostasis"/>
    <property type="evidence" value="ECO:0007669"/>
    <property type="project" value="TreeGrafter"/>
</dbReference>
<keyword evidence="7" id="KW-0812">Transmembrane</keyword>
<keyword evidence="5" id="KW-0633">Potassium transport</keyword>
<dbReference type="EMBL" id="JASPKY010000176">
    <property type="protein sequence ID" value="KAK9727728.1"/>
    <property type="molecule type" value="Genomic_DNA"/>
</dbReference>
<dbReference type="FunFam" id="2.60.40.1660:FF:000004">
    <property type="entry name" value="sodium/potassium-transporting ATPase subunit beta-2"/>
    <property type="match status" value="1"/>
</dbReference>
<dbReference type="GO" id="GO:1990573">
    <property type="term" value="P:potassium ion import across plasma membrane"/>
    <property type="evidence" value="ECO:0007669"/>
    <property type="project" value="TreeGrafter"/>
</dbReference>
<protein>
    <submittedName>
        <fullName evidence="18">Sodium / potassium ATPase beta chain</fullName>
    </submittedName>
</protein>
<evidence type="ECO:0000256" key="11">
    <source>
        <dbReference type="ARBA" id="ARBA00023053"/>
    </source>
</evidence>
<dbReference type="GO" id="GO:0001671">
    <property type="term" value="F:ATPase activator activity"/>
    <property type="evidence" value="ECO:0007669"/>
    <property type="project" value="TreeGrafter"/>
</dbReference>
<evidence type="ECO:0000256" key="16">
    <source>
        <dbReference type="ARBA" id="ARBA00023201"/>
    </source>
</evidence>
<dbReference type="InterPro" id="IPR038702">
    <property type="entry name" value="Na/K_ATPase_sub_beta_sf"/>
</dbReference>
<name>A0AAW1L3M9_POPJA</name>
<dbReference type="GO" id="GO:0006883">
    <property type="term" value="P:intracellular sodium ion homeostasis"/>
    <property type="evidence" value="ECO:0007669"/>
    <property type="project" value="TreeGrafter"/>
</dbReference>
<keyword evidence="4" id="KW-1003">Cell membrane</keyword>
<evidence type="ECO:0000256" key="17">
    <source>
        <dbReference type="ARBA" id="ARBA00025540"/>
    </source>
</evidence>
<dbReference type="PANTHER" id="PTHR11523:SF28">
    <property type="entry name" value="NA_K-ATPASE BETA SUBUNIT ISOFORM 4-RELATED"/>
    <property type="match status" value="1"/>
</dbReference>
<gene>
    <name evidence="18" type="ORF">QE152_g19018</name>
</gene>